<dbReference type="GO" id="GO:0005656">
    <property type="term" value="C:nuclear pre-replicative complex"/>
    <property type="evidence" value="ECO:0007669"/>
    <property type="project" value="EnsemblFungi"/>
</dbReference>
<protein>
    <submittedName>
        <fullName evidence="4">Cell division cycle protein CDT1</fullName>
    </submittedName>
</protein>
<dbReference type="Proteomes" id="UP000054886">
    <property type="component" value="Unassembled WGS sequence"/>
</dbReference>
<proteinExistence type="inferred from homology"/>
<dbReference type="Gene3D" id="1.10.10.1420">
    <property type="entry name" value="DNA replication factor Cdt1, C-terminal WH domain"/>
    <property type="match status" value="1"/>
</dbReference>
<keyword evidence="2" id="KW-0131">Cell cycle</keyword>
<name>A0A0W0D1Y2_CANGB</name>
<organism evidence="4 5">
    <name type="scientific">Candida glabrata</name>
    <name type="common">Yeast</name>
    <name type="synonym">Torulopsis glabrata</name>
    <dbReference type="NCBI Taxonomy" id="5478"/>
    <lineage>
        <taxon>Eukaryota</taxon>
        <taxon>Fungi</taxon>
        <taxon>Dikarya</taxon>
        <taxon>Ascomycota</taxon>
        <taxon>Saccharomycotina</taxon>
        <taxon>Saccharomycetes</taxon>
        <taxon>Saccharomycetales</taxon>
        <taxon>Saccharomycetaceae</taxon>
        <taxon>Nakaseomyces</taxon>
    </lineage>
</organism>
<dbReference type="GO" id="GO:0005737">
    <property type="term" value="C:cytoplasm"/>
    <property type="evidence" value="ECO:0007669"/>
    <property type="project" value="EnsemblFungi"/>
</dbReference>
<keyword evidence="4" id="KW-0132">Cell division</keyword>
<gene>
    <name evidence="4" type="ORF">AO440_002403</name>
</gene>
<feature type="domain" description="DNA replication factor Cdt1 C-terminal" evidence="3">
    <location>
        <begin position="469"/>
        <end position="561"/>
    </location>
</feature>
<accession>A0A0W0D1Y2</accession>
<evidence type="ECO:0000313" key="4">
    <source>
        <dbReference type="EMBL" id="KTB05726.1"/>
    </source>
</evidence>
<dbReference type="GO" id="GO:0003688">
    <property type="term" value="F:DNA replication origin binding"/>
    <property type="evidence" value="ECO:0007669"/>
    <property type="project" value="EnsemblFungi"/>
</dbReference>
<dbReference type="VEuPathDB" id="FungiDB:GWK60_L01287"/>
<reference evidence="4 5" key="1">
    <citation type="submission" date="2015-10" db="EMBL/GenBank/DDBJ databases">
        <title>Draft genomes sequences of Candida glabrata isolates 1A, 1B, 2A, 2B, 3A and 3B.</title>
        <authorList>
            <person name="Haavelsrud O.E."/>
            <person name="Gaustad P."/>
        </authorList>
    </citation>
    <scope>NUCLEOTIDE SEQUENCE [LARGE SCALE GENOMIC DNA]</scope>
    <source>
        <strain evidence="4">910700640</strain>
    </source>
</reference>
<evidence type="ECO:0000256" key="1">
    <source>
        <dbReference type="ARBA" id="ARBA00008356"/>
    </source>
</evidence>
<evidence type="ECO:0000259" key="3">
    <source>
        <dbReference type="Pfam" id="PF16679"/>
    </source>
</evidence>
<dbReference type="InterPro" id="IPR038090">
    <property type="entry name" value="Cdt1_C_WH_dom_sf"/>
</dbReference>
<dbReference type="AlphaFoldDB" id="A0A0W0D1Y2"/>
<dbReference type="Pfam" id="PF16679">
    <property type="entry name" value="CDT1_C"/>
    <property type="match status" value="1"/>
</dbReference>
<evidence type="ECO:0000313" key="5">
    <source>
        <dbReference type="Proteomes" id="UP000054886"/>
    </source>
</evidence>
<dbReference type="InterPro" id="IPR032054">
    <property type="entry name" value="Cdt1_C"/>
</dbReference>
<dbReference type="EMBL" id="LLZZ01000112">
    <property type="protein sequence ID" value="KTB05726.1"/>
    <property type="molecule type" value="Genomic_DNA"/>
</dbReference>
<dbReference type="VEuPathDB" id="FungiDB:CAGL0I01474g"/>
<dbReference type="VEuPathDB" id="FungiDB:B1J91_I01474g"/>
<dbReference type="GO" id="GO:0051301">
    <property type="term" value="P:cell division"/>
    <property type="evidence" value="ECO:0007669"/>
    <property type="project" value="UniProtKB-KW"/>
</dbReference>
<evidence type="ECO:0000256" key="2">
    <source>
        <dbReference type="ARBA" id="ARBA00023306"/>
    </source>
</evidence>
<comment type="similarity">
    <text evidence="1">Belongs to the Cdt1 family.</text>
</comment>
<dbReference type="VEuPathDB" id="FungiDB:GVI51_I01287"/>
<dbReference type="GO" id="GO:0006267">
    <property type="term" value="P:pre-replicative complex assembly involved in nuclear cell cycle DNA replication"/>
    <property type="evidence" value="ECO:0007669"/>
    <property type="project" value="EnsemblFungi"/>
</dbReference>
<comment type="caution">
    <text evidence="4">The sequence shown here is derived from an EMBL/GenBank/DDBJ whole genome shotgun (WGS) entry which is preliminary data.</text>
</comment>
<dbReference type="GO" id="GO:0030174">
    <property type="term" value="P:regulation of DNA-templated DNA replication initiation"/>
    <property type="evidence" value="ECO:0007669"/>
    <property type="project" value="EnsemblFungi"/>
</dbReference>
<sequence length="593" mass="67900">MVSLRVGGGLTMDRVPVIDLDEVSDDVALQKVLRSILLGHDTFLLKNYANREKLDLELSQLSPIDVSQGFDSNFTGALQLEDDVVLEQYIATTDAAFKFAREAKDPMLRKVSSRLLKVLMYFSQLCLRSLDINGVTLDDSHHSTKLVRYYHPTEVEKAVLPDGSDLEFEYEASEFNTVRTPGILSVIPVARNIRVKPSTMSNDENVWITIDEPDCLLLHTGELLAKESRHMHSTSPLQINMKKNVVQLTLLPALGYKSPDANTTLAQDFLEEQILEFKKVSQVYYPREFSILQLKEKISFVKALFNVAETVVSLHQMSRASNRDPLLHDLLPQISNMMNRKVSSNDFLKIVTVWPQAYKVDYNSNGELMVNLPKKDPLAMLTNNSRKLDFVKKLEEWYENVTKSQEIPDDIPVYKIGKRRGSDGQGSISIANTNIKLANTRPIASPAKYISNPKEKFQNLERPHDSQENLLERLRERERRSAALLSQRKHNYEQFLTVKMKQVFEIMYSLRPNEPYTATYLATLTVDSLQNSNNPVGYEEATDILDRLERLLGDILIVHTVDGGLKVYRWELLDRDQFMELLDKYKKHNTTNM</sequence>
<dbReference type="GO" id="GO:0000727">
    <property type="term" value="P:double-strand break repair via break-induced replication"/>
    <property type="evidence" value="ECO:0007669"/>
    <property type="project" value="EnsemblFungi"/>
</dbReference>